<dbReference type="InterPro" id="IPR036085">
    <property type="entry name" value="PAZ_dom_sf"/>
</dbReference>
<dbReference type="InterPro" id="IPR045246">
    <property type="entry name" value="Piwi_ago-like"/>
</dbReference>
<name>A0A397S8G8_9GLOM</name>
<dbReference type="Pfam" id="PF16488">
    <property type="entry name" value="ArgoL2"/>
    <property type="match status" value="1"/>
</dbReference>
<comment type="caution">
    <text evidence="4">The sequence shown here is derived from an EMBL/GenBank/DDBJ whole genome shotgun (WGS) entry which is preliminary data.</text>
</comment>
<evidence type="ECO:0000259" key="3">
    <source>
        <dbReference type="PROSITE" id="PS50822"/>
    </source>
</evidence>
<dbReference type="AlphaFoldDB" id="A0A397S8G8"/>
<dbReference type="Proteomes" id="UP000265703">
    <property type="component" value="Unassembled WGS sequence"/>
</dbReference>
<dbReference type="Pfam" id="PF02171">
    <property type="entry name" value="Piwi"/>
    <property type="match status" value="1"/>
</dbReference>
<dbReference type="PROSITE" id="PS50822">
    <property type="entry name" value="PIWI"/>
    <property type="match status" value="1"/>
</dbReference>
<dbReference type="CDD" id="cd04657">
    <property type="entry name" value="Piwi_ago-like"/>
    <property type="match status" value="1"/>
</dbReference>
<evidence type="ECO:0000313" key="5">
    <source>
        <dbReference type="Proteomes" id="UP000265703"/>
    </source>
</evidence>
<feature type="domain" description="PAZ" evidence="2">
    <location>
        <begin position="221"/>
        <end position="333"/>
    </location>
</feature>
<dbReference type="SMART" id="SM00950">
    <property type="entry name" value="Piwi"/>
    <property type="match status" value="1"/>
</dbReference>
<keyword evidence="5" id="KW-1185">Reference proteome</keyword>
<dbReference type="GO" id="GO:0003723">
    <property type="term" value="F:RNA binding"/>
    <property type="evidence" value="ECO:0007669"/>
    <property type="project" value="InterPro"/>
</dbReference>
<organism evidence="4 5">
    <name type="scientific">Glomus cerebriforme</name>
    <dbReference type="NCBI Taxonomy" id="658196"/>
    <lineage>
        <taxon>Eukaryota</taxon>
        <taxon>Fungi</taxon>
        <taxon>Fungi incertae sedis</taxon>
        <taxon>Mucoromycota</taxon>
        <taxon>Glomeromycotina</taxon>
        <taxon>Glomeromycetes</taxon>
        <taxon>Glomerales</taxon>
        <taxon>Glomeraceae</taxon>
        <taxon>Glomus</taxon>
    </lineage>
</organism>
<dbReference type="Pfam" id="PF02170">
    <property type="entry name" value="PAZ"/>
    <property type="match status" value="1"/>
</dbReference>
<dbReference type="Gene3D" id="2.170.260.10">
    <property type="entry name" value="paz domain"/>
    <property type="match status" value="1"/>
</dbReference>
<dbReference type="CDD" id="cd02846">
    <property type="entry name" value="PAZ_argonaute_like"/>
    <property type="match status" value="1"/>
</dbReference>
<evidence type="ECO:0000256" key="1">
    <source>
        <dbReference type="RuleBase" id="RU361178"/>
    </source>
</evidence>
<dbReference type="InterPro" id="IPR036397">
    <property type="entry name" value="RNaseH_sf"/>
</dbReference>
<dbReference type="InterPro" id="IPR014811">
    <property type="entry name" value="ArgoL1"/>
</dbReference>
<dbReference type="InterPro" id="IPR003165">
    <property type="entry name" value="Piwi"/>
</dbReference>
<dbReference type="SUPFAM" id="SSF53098">
    <property type="entry name" value="Ribonuclease H-like"/>
    <property type="match status" value="1"/>
</dbReference>
<gene>
    <name evidence="4" type="ORF">C1645_810190</name>
</gene>
<dbReference type="STRING" id="658196.A0A397S8G8"/>
<comment type="similarity">
    <text evidence="1">Belongs to the argonaute family.</text>
</comment>
<feature type="domain" description="Piwi" evidence="3">
    <location>
        <begin position="508"/>
        <end position="809"/>
    </location>
</feature>
<accession>A0A397S8G8</accession>
<dbReference type="Pfam" id="PF08699">
    <property type="entry name" value="ArgoL1"/>
    <property type="match status" value="1"/>
</dbReference>
<dbReference type="InterPro" id="IPR003100">
    <property type="entry name" value="PAZ_dom"/>
</dbReference>
<dbReference type="InterPro" id="IPR032472">
    <property type="entry name" value="ArgoL2"/>
</dbReference>
<dbReference type="OrthoDB" id="10252740at2759"/>
<evidence type="ECO:0000259" key="2">
    <source>
        <dbReference type="PROSITE" id="PS50821"/>
    </source>
</evidence>
<sequence length="881" mass="99629">MEAPFAITEFVKRHGLGHEGSRTRVRANFFEVITLPVNDIIQYDVIITPDVPPRLNRKVFNKFSESNRGGALGGARPVYDGRKNMFAHKDMPFGNAGTFDVNLEEDGAAPVGSKRPPRLFTVKIKKVGVIRIEELLRFLNARGSCTANCLTAIMALDILIHHEPSILYNTVRKSFFTPQGARPFSGGMEVWQGYYQSARPTTGRMMINVDLSATVFYEAGPLVQMVTKILGRRSPDDLRRGFLDKDRQKVERTIKGLRIRDNHLSGRKRRFKIERLTPTSASNTQFDRGDGSNIDVATYFYQQHNRRLNHAYLPCVVVRKNVYLPMEVCDVIEGQRYMRKLNGKQTDNMIKFTCQQPQQRANKIRQGLDILNYRNNEYLRQFGMQISTEMAMVNARVLPTPLLHYHPSSTEASLRPKLGQWNLRDKKVATGATLGSWSILAFVDEEKLRDQIILGFVRELVNTCQETGMNIPNKNPPLMRANHQGTIEESLKKVWIKAGNAAKAQPQIILCILPNKGVPLYAEIKRVCDTVIGVASQCVQCDHMEKPKKQYCANVCLKMNVKLGGMNSFLNPTHIPFIADKPTIVMGADVTHPAPGKSERTSVAALCASLDAKASRYAASIRIQSGGTEIIVDLANMVKELLKTFYQTCGRKPERILFYRDGVSEGQFKQVLEKEIYAIRAACQALEETYKPNITFVVVQKRHHTRFFPIEKRYTDRTGNCLPGTVVETDITHPFEFDFYLQSHAGLQGTSRPTHYHVLFDENDFDADKLQTLSYNLCYLYARCTRAVSLVPPVYYADLVCTRARFHSPLMSDTESSEEGTGAAATFGVVKQELQRNSLLFLKSLIKHIYYRNEDAIQSASVLANSNLNEIDQDDENDINE</sequence>
<dbReference type="SUPFAM" id="SSF101690">
    <property type="entry name" value="PAZ domain"/>
    <property type="match status" value="1"/>
</dbReference>
<dbReference type="InterPro" id="IPR032473">
    <property type="entry name" value="Argonaute_Mid_dom"/>
</dbReference>
<dbReference type="SMART" id="SM00949">
    <property type="entry name" value="PAZ"/>
    <property type="match status" value="1"/>
</dbReference>
<dbReference type="PANTHER" id="PTHR22891">
    <property type="entry name" value="EUKARYOTIC TRANSLATION INITIATION FACTOR 2C"/>
    <property type="match status" value="1"/>
</dbReference>
<proteinExistence type="inferred from homology"/>
<dbReference type="Gene3D" id="3.40.50.2300">
    <property type="match status" value="1"/>
</dbReference>
<dbReference type="EMBL" id="QKYT01000846">
    <property type="protein sequence ID" value="RIA81109.1"/>
    <property type="molecule type" value="Genomic_DNA"/>
</dbReference>
<reference evidence="4 5" key="1">
    <citation type="submission" date="2018-06" db="EMBL/GenBank/DDBJ databases">
        <title>Comparative genomics reveals the genomic features of Rhizophagus irregularis, R. cerebriforme, R. diaphanum and Gigaspora rosea, and their symbiotic lifestyle signature.</title>
        <authorList>
            <person name="Morin E."/>
            <person name="San Clemente H."/>
            <person name="Chen E.C.H."/>
            <person name="De La Providencia I."/>
            <person name="Hainaut M."/>
            <person name="Kuo A."/>
            <person name="Kohler A."/>
            <person name="Murat C."/>
            <person name="Tang N."/>
            <person name="Roy S."/>
            <person name="Loubradou J."/>
            <person name="Henrissat B."/>
            <person name="Grigoriev I.V."/>
            <person name="Corradi N."/>
            <person name="Roux C."/>
            <person name="Martin F.M."/>
        </authorList>
    </citation>
    <scope>NUCLEOTIDE SEQUENCE [LARGE SCALE GENOMIC DNA]</scope>
    <source>
        <strain evidence="4 5">DAOM 227022</strain>
    </source>
</reference>
<dbReference type="Gene3D" id="3.30.420.10">
    <property type="entry name" value="Ribonuclease H-like superfamily/Ribonuclease H"/>
    <property type="match status" value="1"/>
</dbReference>
<dbReference type="InterPro" id="IPR012337">
    <property type="entry name" value="RNaseH-like_sf"/>
</dbReference>
<evidence type="ECO:0000313" key="4">
    <source>
        <dbReference type="EMBL" id="RIA81109.1"/>
    </source>
</evidence>
<dbReference type="SMART" id="SM01163">
    <property type="entry name" value="DUF1785"/>
    <property type="match status" value="1"/>
</dbReference>
<protein>
    <submittedName>
        <fullName evidence="4">Piwi domain-containing protein</fullName>
    </submittedName>
</protein>
<dbReference type="PROSITE" id="PS50821">
    <property type="entry name" value="PAZ"/>
    <property type="match status" value="1"/>
</dbReference>
<dbReference type="Pfam" id="PF16487">
    <property type="entry name" value="ArgoMid"/>
    <property type="match status" value="1"/>
</dbReference>
<dbReference type="Pfam" id="PF16486">
    <property type="entry name" value="ArgoN"/>
    <property type="match status" value="1"/>
</dbReference>
<dbReference type="InterPro" id="IPR032474">
    <property type="entry name" value="Argonaute_N"/>
</dbReference>